<name>A0A9W5YC48_9FIRM</name>
<evidence type="ECO:0000313" key="2">
    <source>
        <dbReference type="Proteomes" id="UP001144256"/>
    </source>
</evidence>
<dbReference type="RefSeq" id="WP_281815177.1">
    <property type="nucleotide sequence ID" value="NZ_BRLB01000004.1"/>
</dbReference>
<evidence type="ECO:0000313" key="1">
    <source>
        <dbReference type="EMBL" id="GKX29618.1"/>
    </source>
</evidence>
<dbReference type="AlphaFoldDB" id="A0A9W5YC48"/>
<dbReference type="EMBL" id="BRLB01000004">
    <property type="protein sequence ID" value="GKX29618.1"/>
    <property type="molecule type" value="Genomic_DNA"/>
</dbReference>
<protein>
    <submittedName>
        <fullName evidence="1">Uncharacterized protein</fullName>
    </submittedName>
</protein>
<proteinExistence type="predicted"/>
<comment type="caution">
    <text evidence="1">The sequence shown here is derived from an EMBL/GenBank/DDBJ whole genome shotgun (WGS) entry which is preliminary data.</text>
</comment>
<dbReference type="Proteomes" id="UP001144256">
    <property type="component" value="Unassembled WGS sequence"/>
</dbReference>
<sequence length="146" mass="17586">MGDKKEFIDESFMEYFSAVYPSTEQGVNSSVSIWSHIKKHNQSFIFCSINKNECMYMIELLAKLDKSIYLDYDGDVLYEIEDIWFCGVMPPDKELEVKWKCKFIHAFDNFYHLDVISKYIIIEWAIMYREYDKVQKEAFEKYIEEL</sequence>
<organism evidence="1 2">
    <name type="scientific">Vallitalea longa</name>
    <dbReference type="NCBI Taxonomy" id="2936439"/>
    <lineage>
        <taxon>Bacteria</taxon>
        <taxon>Bacillati</taxon>
        <taxon>Bacillota</taxon>
        <taxon>Clostridia</taxon>
        <taxon>Lachnospirales</taxon>
        <taxon>Vallitaleaceae</taxon>
        <taxon>Vallitalea</taxon>
    </lineage>
</organism>
<keyword evidence="2" id="KW-1185">Reference proteome</keyword>
<gene>
    <name evidence="1" type="ORF">SH1V18_20980</name>
</gene>
<reference evidence="1" key="1">
    <citation type="submission" date="2022-06" db="EMBL/GenBank/DDBJ databases">
        <title>Vallitalea longa sp. nov., an anaerobic bacterium isolated from marine sediment.</title>
        <authorList>
            <person name="Hirano S."/>
            <person name="Terahara T."/>
            <person name="Mori K."/>
            <person name="Hamada M."/>
            <person name="Matsumoto R."/>
            <person name="Kobayashi T."/>
        </authorList>
    </citation>
    <scope>NUCLEOTIDE SEQUENCE</scope>
    <source>
        <strain evidence="1">SH18-1</strain>
    </source>
</reference>
<accession>A0A9W5YC48</accession>